<evidence type="ECO:0000313" key="1">
    <source>
        <dbReference type="EMBL" id="EAQ50774.1"/>
    </source>
</evidence>
<dbReference type="Proteomes" id="UP000001601">
    <property type="component" value="Unassembled WGS sequence"/>
</dbReference>
<dbReference type="SUPFAM" id="SSF158446">
    <property type="entry name" value="IVS-encoded protein-like"/>
    <property type="match status" value="1"/>
</dbReference>
<name>A3XGH8_LEEBM</name>
<protein>
    <recommendedName>
        <fullName evidence="3">Four helix bundle protein</fullName>
    </recommendedName>
</protein>
<dbReference type="InterPro" id="IPR012657">
    <property type="entry name" value="23S_rRNA-intervening_sequence"/>
</dbReference>
<sequence length="70" mass="7864">MNIAEGKGDSNAQFNRFLNIAKNSAKECVVCSTIAFRQGYIKKSKDLDNRQQLAELLKMIAGLQRFLKEG</sequence>
<dbReference type="HOGENOM" id="CLU_2752874_0_0_10"/>
<keyword evidence="2" id="KW-1185">Reference proteome</keyword>
<dbReference type="STRING" id="398720.MED217_14565"/>
<dbReference type="PANTHER" id="PTHR38471">
    <property type="entry name" value="FOUR HELIX BUNDLE PROTEIN"/>
    <property type="match status" value="1"/>
</dbReference>
<dbReference type="AlphaFoldDB" id="A3XGH8"/>
<evidence type="ECO:0008006" key="3">
    <source>
        <dbReference type="Google" id="ProtNLM"/>
    </source>
</evidence>
<evidence type="ECO:0000313" key="2">
    <source>
        <dbReference type="Proteomes" id="UP000001601"/>
    </source>
</evidence>
<dbReference type="Gene3D" id="1.20.1440.60">
    <property type="entry name" value="23S rRNA-intervening sequence"/>
    <property type="match status" value="1"/>
</dbReference>
<dbReference type="InterPro" id="IPR036583">
    <property type="entry name" value="23S_rRNA_IVS_sf"/>
</dbReference>
<organism evidence="1 2">
    <name type="scientific">Leeuwenhoekiella blandensis (strain CECT 7118 / CCUG 51940 / KCTC 22103 / MED217)</name>
    <name type="common">Flavobacterium sp. (strain MED217)</name>
    <dbReference type="NCBI Taxonomy" id="398720"/>
    <lineage>
        <taxon>Bacteria</taxon>
        <taxon>Pseudomonadati</taxon>
        <taxon>Bacteroidota</taxon>
        <taxon>Flavobacteriia</taxon>
        <taxon>Flavobacteriales</taxon>
        <taxon>Flavobacteriaceae</taxon>
        <taxon>Leeuwenhoekiella</taxon>
    </lineage>
</organism>
<proteinExistence type="predicted"/>
<accession>A3XGH8</accession>
<dbReference type="EMBL" id="AANC01000001">
    <property type="protein sequence ID" value="EAQ50774.1"/>
    <property type="molecule type" value="Genomic_DNA"/>
</dbReference>
<dbReference type="PANTHER" id="PTHR38471:SF2">
    <property type="entry name" value="FOUR HELIX BUNDLE PROTEIN"/>
    <property type="match status" value="1"/>
</dbReference>
<reference evidence="1 2" key="1">
    <citation type="journal article" date="2007" name="Nature">
        <title>Light stimulates growth of proteorhodopsin-containing marine Flavobacteria.</title>
        <authorList>
            <person name="Gomez-Consarnau L."/>
            <person name="Gonzalez J.M."/>
            <person name="Coll-Llado M."/>
            <person name="Gourdon P."/>
            <person name="Pascher T."/>
            <person name="Neutze R."/>
            <person name="Pedros-Alio C."/>
            <person name="Pinhassi J."/>
        </authorList>
    </citation>
    <scope>NUCLEOTIDE SEQUENCE [LARGE SCALE GENOMIC DNA]</scope>
    <source>
        <strain evidence="1 2">MED217</strain>
    </source>
</reference>
<gene>
    <name evidence="1" type="ORF">MED217_14565</name>
</gene>
<dbReference type="Pfam" id="PF05635">
    <property type="entry name" value="23S_rRNA_IVP"/>
    <property type="match status" value="1"/>
</dbReference>
<comment type="caution">
    <text evidence="1">The sequence shown here is derived from an EMBL/GenBank/DDBJ whole genome shotgun (WGS) entry which is preliminary data.</text>
</comment>
<dbReference type="NCBIfam" id="TIGR02436">
    <property type="entry name" value="four helix bundle protein"/>
    <property type="match status" value="1"/>
</dbReference>